<dbReference type="Proteomes" id="UP000004471">
    <property type="component" value="Unassembled WGS sequence"/>
</dbReference>
<proteinExistence type="predicted"/>
<dbReference type="EC" id="3.6.1.-" evidence="1"/>
<keyword evidence="1" id="KW-0378">Hydrolase</keyword>
<gene>
    <name evidence="1" type="ORF">PSYJA_40090</name>
</gene>
<name>F3FXA4_PSESX</name>
<protein>
    <submittedName>
        <fullName evidence="1">UDP-2,3-diacylglucosamine hydrolase</fullName>
        <ecNumber evidence="1">3.6.1.-</ecNumber>
    </submittedName>
</protein>
<reference evidence="1 2" key="1">
    <citation type="journal article" date="2011" name="PLoS Pathog.">
        <title>Dynamic evolution of pathogenicity revealed by sequencing and comparative genomics of 19 Pseudomonas syringae isolates.</title>
        <authorList>
            <person name="Baltrus D.A."/>
            <person name="Nishimura M.T."/>
            <person name="Romanchuk A."/>
            <person name="Chang J.H."/>
            <person name="Mukhtar M.S."/>
            <person name="Cherkis K."/>
            <person name="Roach J."/>
            <person name="Grant S.R."/>
            <person name="Jones C.D."/>
            <person name="Dangl J.L."/>
        </authorList>
    </citation>
    <scope>NUCLEOTIDE SEQUENCE [LARGE SCALE GENOMIC DNA]</scope>
    <source>
        <strain evidence="2">M301072PT</strain>
    </source>
</reference>
<evidence type="ECO:0000313" key="2">
    <source>
        <dbReference type="Proteomes" id="UP000004471"/>
    </source>
</evidence>
<evidence type="ECO:0000313" key="1">
    <source>
        <dbReference type="EMBL" id="EGH34846.1"/>
    </source>
</evidence>
<dbReference type="EMBL" id="AEAH01002956">
    <property type="protein sequence ID" value="EGH34846.1"/>
    <property type="molecule type" value="Genomic_DNA"/>
</dbReference>
<sequence>MLGDWDRQGWVLQVDEQGFNLSSFDFVPETVALLN</sequence>
<dbReference type="AlphaFoldDB" id="F3FXA4"/>
<dbReference type="HOGENOM" id="CLU_3366753_0_0_6"/>
<organism evidence="1 2">
    <name type="scientific">Pseudomonas syringae pv. japonica str. M301072</name>
    <dbReference type="NCBI Taxonomy" id="629262"/>
    <lineage>
        <taxon>Bacteria</taxon>
        <taxon>Pseudomonadati</taxon>
        <taxon>Pseudomonadota</taxon>
        <taxon>Gammaproteobacteria</taxon>
        <taxon>Pseudomonadales</taxon>
        <taxon>Pseudomonadaceae</taxon>
        <taxon>Pseudomonas</taxon>
        <taxon>Pseudomonas syringae</taxon>
    </lineage>
</organism>
<accession>F3FXA4</accession>
<comment type="caution">
    <text evidence="1">The sequence shown here is derived from an EMBL/GenBank/DDBJ whole genome shotgun (WGS) entry which is preliminary data.</text>
</comment>
<dbReference type="GO" id="GO:0016787">
    <property type="term" value="F:hydrolase activity"/>
    <property type="evidence" value="ECO:0007669"/>
    <property type="project" value="UniProtKB-KW"/>
</dbReference>